<organism evidence="16 17">
    <name type="scientific">Linnemannia schmuckeri</name>
    <dbReference type="NCBI Taxonomy" id="64567"/>
    <lineage>
        <taxon>Eukaryota</taxon>
        <taxon>Fungi</taxon>
        <taxon>Fungi incertae sedis</taxon>
        <taxon>Mucoromycota</taxon>
        <taxon>Mortierellomycotina</taxon>
        <taxon>Mortierellomycetes</taxon>
        <taxon>Mortierellales</taxon>
        <taxon>Mortierellaceae</taxon>
        <taxon>Linnemannia</taxon>
    </lineage>
</organism>
<evidence type="ECO:0000259" key="15">
    <source>
        <dbReference type="Pfam" id="PF02803"/>
    </source>
</evidence>
<dbReference type="SUPFAM" id="SSF53901">
    <property type="entry name" value="Thiolase-like"/>
    <property type="match status" value="2"/>
</dbReference>
<dbReference type="PROSITE" id="PS00099">
    <property type="entry name" value="THIOLASE_3"/>
    <property type="match status" value="1"/>
</dbReference>
<keyword evidence="9 13" id="KW-0012">Acyltransferase</keyword>
<dbReference type="Pfam" id="PF02803">
    <property type="entry name" value="Thiolase_C"/>
    <property type="match status" value="1"/>
</dbReference>
<dbReference type="PANTHER" id="PTHR43853">
    <property type="entry name" value="3-KETOACYL-COA THIOLASE, PEROXISOMAL"/>
    <property type="match status" value="1"/>
</dbReference>
<dbReference type="EC" id="2.3.1.16" evidence="10"/>
<keyword evidence="8" id="KW-0576">Peroxisome</keyword>
<dbReference type="InterPro" id="IPR020613">
    <property type="entry name" value="Thiolase_CS"/>
</dbReference>
<keyword evidence="6" id="KW-0809">Transit peptide</keyword>
<dbReference type="GO" id="GO:0003988">
    <property type="term" value="F:acetyl-CoA C-acyltransferase activity"/>
    <property type="evidence" value="ECO:0007669"/>
    <property type="project" value="UniProtKB-EC"/>
</dbReference>
<sequence>MAARLTQIASHLARQPTAATTAAAAATSLATKIGVKSPDDVVIIDAVRTPMTRGKKGAFKDTVPEDLLAAVLIAIKDRTKIDPSIVDDICVGTVLQASGGATVSRMAALYSGFPEKTSIYTTNRQCSSGLQAVVNIAAHIQAGLIEIGIGAGVESMTMGYGPSAMAPRTSEIIPAANQAAADCNLPMGITSENVASDYNIDRKRQDAFSARSFQKAAKAQKEGKFTSEIIPVKTTILDADGKPHSITVAHDDGVRDGVTEESLSKLKPAFGGLTTAGSASQVSDGAAAVLLMKRKTAQRLGLPILGKYVASAVQGVPPRIMGVGPAVAIPAVCEKAGVAIQDIDVFELNEAFASQAVYVIETLGLDENKINLNGGAIALGHPLGCTGARQIATLFPILKSQNKRLGLTTMCIGSGMGMAAIFLHLGQVGLHPLEFGFLDIVAVDPGYVQCLEFA</sequence>
<evidence type="ECO:0000256" key="11">
    <source>
        <dbReference type="ARBA" id="ARBA00047605"/>
    </source>
</evidence>
<dbReference type="NCBIfam" id="TIGR01930">
    <property type="entry name" value="AcCoA-C-Actrans"/>
    <property type="match status" value="1"/>
</dbReference>
<gene>
    <name evidence="16" type="primary">POT1_2</name>
    <name evidence="16" type="ORF">BG015_002167</name>
</gene>
<dbReference type="PROSITE" id="PS00737">
    <property type="entry name" value="THIOLASE_2"/>
    <property type="match status" value="1"/>
</dbReference>
<reference evidence="16" key="1">
    <citation type="journal article" date="2020" name="Fungal Divers.">
        <title>Resolving the Mortierellaceae phylogeny through synthesis of multi-gene phylogenetics and phylogenomics.</title>
        <authorList>
            <person name="Vandepol N."/>
            <person name="Liber J."/>
            <person name="Desiro A."/>
            <person name="Na H."/>
            <person name="Kennedy M."/>
            <person name="Barry K."/>
            <person name="Grigoriev I.V."/>
            <person name="Miller A.N."/>
            <person name="O'Donnell K."/>
            <person name="Stajich J.E."/>
            <person name="Bonito G."/>
        </authorList>
    </citation>
    <scope>NUCLEOTIDE SEQUENCE</scope>
    <source>
        <strain evidence="16">NRRL 6426</strain>
    </source>
</reference>
<feature type="active site" description="Acyl-thioester intermediate" evidence="12">
    <location>
        <position position="126"/>
    </location>
</feature>
<evidence type="ECO:0000256" key="4">
    <source>
        <dbReference type="ARBA" id="ARBA00022679"/>
    </source>
</evidence>
<accession>A0A9P5RS99</accession>
<dbReference type="AlphaFoldDB" id="A0A9P5RS99"/>
<dbReference type="Proteomes" id="UP000748756">
    <property type="component" value="Unassembled WGS sequence"/>
</dbReference>
<dbReference type="InterPro" id="IPR020610">
    <property type="entry name" value="Thiolase_AS"/>
</dbReference>
<dbReference type="Gene3D" id="3.40.47.10">
    <property type="match status" value="2"/>
</dbReference>
<evidence type="ECO:0000256" key="7">
    <source>
        <dbReference type="ARBA" id="ARBA00023098"/>
    </source>
</evidence>
<dbReference type="FunFam" id="3.40.47.10:FF:000010">
    <property type="entry name" value="Acetyl-CoA acetyltransferase (Thiolase)"/>
    <property type="match status" value="1"/>
</dbReference>
<keyword evidence="5" id="KW-0276">Fatty acid metabolism</keyword>
<dbReference type="GO" id="GO:0010124">
    <property type="term" value="P:phenylacetate catabolic process"/>
    <property type="evidence" value="ECO:0007669"/>
    <property type="project" value="TreeGrafter"/>
</dbReference>
<dbReference type="EMBL" id="JAAAUQ010001415">
    <property type="protein sequence ID" value="KAF9139081.1"/>
    <property type="molecule type" value="Genomic_DNA"/>
</dbReference>
<evidence type="ECO:0000256" key="5">
    <source>
        <dbReference type="ARBA" id="ARBA00022832"/>
    </source>
</evidence>
<evidence type="ECO:0000256" key="1">
    <source>
        <dbReference type="ARBA" id="ARBA00004275"/>
    </source>
</evidence>
<dbReference type="InterPro" id="IPR002155">
    <property type="entry name" value="Thiolase"/>
</dbReference>
<comment type="caution">
    <text evidence="16">The sequence shown here is derived from an EMBL/GenBank/DDBJ whole genome shotgun (WGS) entry which is preliminary data.</text>
</comment>
<keyword evidence="7" id="KW-0443">Lipid metabolism</keyword>
<evidence type="ECO:0000256" key="12">
    <source>
        <dbReference type="PIRSR" id="PIRSR000429-1"/>
    </source>
</evidence>
<dbReference type="InterPro" id="IPR016039">
    <property type="entry name" value="Thiolase-like"/>
</dbReference>
<evidence type="ECO:0000256" key="2">
    <source>
        <dbReference type="ARBA" id="ARBA00004872"/>
    </source>
</evidence>
<protein>
    <recommendedName>
        <fullName evidence="10">acetyl-CoA C-acyltransferase</fullName>
        <ecNumber evidence="10">2.3.1.16</ecNumber>
    </recommendedName>
</protein>
<evidence type="ECO:0000256" key="9">
    <source>
        <dbReference type="ARBA" id="ARBA00023315"/>
    </source>
</evidence>
<proteinExistence type="inferred from homology"/>
<evidence type="ECO:0000256" key="10">
    <source>
        <dbReference type="ARBA" id="ARBA00024073"/>
    </source>
</evidence>
<dbReference type="InterPro" id="IPR050215">
    <property type="entry name" value="Thiolase-like_sf_Thiolase"/>
</dbReference>
<evidence type="ECO:0000259" key="14">
    <source>
        <dbReference type="Pfam" id="PF00108"/>
    </source>
</evidence>
<comment type="subcellular location">
    <subcellularLocation>
        <location evidence="1">Peroxisome</location>
    </subcellularLocation>
</comment>
<evidence type="ECO:0000313" key="16">
    <source>
        <dbReference type="EMBL" id="KAF9139081.1"/>
    </source>
</evidence>
<dbReference type="PANTHER" id="PTHR43853:SF8">
    <property type="entry name" value="3-KETOACYL-COA THIOLASE, PEROXISOMAL"/>
    <property type="match status" value="1"/>
</dbReference>
<evidence type="ECO:0000256" key="3">
    <source>
        <dbReference type="ARBA" id="ARBA00010982"/>
    </source>
</evidence>
<dbReference type="InterPro" id="IPR020616">
    <property type="entry name" value="Thiolase_N"/>
</dbReference>
<dbReference type="GO" id="GO:0005777">
    <property type="term" value="C:peroxisome"/>
    <property type="evidence" value="ECO:0007669"/>
    <property type="project" value="UniProtKB-SubCell"/>
</dbReference>
<evidence type="ECO:0000256" key="8">
    <source>
        <dbReference type="ARBA" id="ARBA00023140"/>
    </source>
</evidence>
<dbReference type="PIRSF" id="PIRSF000429">
    <property type="entry name" value="Ac-CoA_Ac_transf"/>
    <property type="match status" value="1"/>
</dbReference>
<feature type="domain" description="Thiolase C-terminal" evidence="15">
    <location>
        <begin position="303"/>
        <end position="422"/>
    </location>
</feature>
<evidence type="ECO:0000256" key="13">
    <source>
        <dbReference type="RuleBase" id="RU003557"/>
    </source>
</evidence>
<feature type="domain" description="Thiolase N-terminal" evidence="14">
    <location>
        <begin position="41"/>
        <end position="294"/>
    </location>
</feature>
<comment type="pathway">
    <text evidence="2">Lipid metabolism; fatty acid metabolism.</text>
</comment>
<evidence type="ECO:0000313" key="17">
    <source>
        <dbReference type="Proteomes" id="UP000748756"/>
    </source>
</evidence>
<dbReference type="GO" id="GO:0006635">
    <property type="term" value="P:fatty acid beta-oxidation"/>
    <property type="evidence" value="ECO:0007669"/>
    <property type="project" value="TreeGrafter"/>
</dbReference>
<dbReference type="InterPro" id="IPR020617">
    <property type="entry name" value="Thiolase_C"/>
</dbReference>
<name>A0A9P5RS99_9FUNG</name>
<comment type="similarity">
    <text evidence="3 13">Belongs to the thiolase-like superfamily. Thiolase family.</text>
</comment>
<comment type="catalytic activity">
    <reaction evidence="11">
        <text>an acyl-CoA + acetyl-CoA = a 3-oxoacyl-CoA + CoA</text>
        <dbReference type="Rhea" id="RHEA:21564"/>
        <dbReference type="ChEBI" id="CHEBI:57287"/>
        <dbReference type="ChEBI" id="CHEBI:57288"/>
        <dbReference type="ChEBI" id="CHEBI:58342"/>
        <dbReference type="ChEBI" id="CHEBI:90726"/>
        <dbReference type="EC" id="2.3.1.16"/>
    </reaction>
</comment>
<dbReference type="Pfam" id="PF00108">
    <property type="entry name" value="Thiolase_N"/>
    <property type="match status" value="1"/>
</dbReference>
<keyword evidence="17" id="KW-1185">Reference proteome</keyword>
<feature type="active site" description="Proton acceptor" evidence="12">
    <location>
        <position position="411"/>
    </location>
</feature>
<dbReference type="CDD" id="cd00751">
    <property type="entry name" value="thiolase"/>
    <property type="match status" value="1"/>
</dbReference>
<dbReference type="OrthoDB" id="5404651at2759"/>
<keyword evidence="4 13" id="KW-0808">Transferase</keyword>
<feature type="active site" description="Proton acceptor" evidence="12">
    <location>
        <position position="381"/>
    </location>
</feature>
<evidence type="ECO:0000256" key="6">
    <source>
        <dbReference type="ARBA" id="ARBA00022946"/>
    </source>
</evidence>